<feature type="region of interest" description="Disordered" evidence="1">
    <location>
        <begin position="1"/>
        <end position="27"/>
    </location>
</feature>
<name>A0A5C3L653_COPMA</name>
<accession>A0A5C3L653</accession>
<evidence type="ECO:0000313" key="2">
    <source>
        <dbReference type="EMBL" id="TFK28145.1"/>
    </source>
</evidence>
<feature type="compositionally biased region" description="Polar residues" evidence="1">
    <location>
        <begin position="146"/>
        <end position="159"/>
    </location>
</feature>
<gene>
    <name evidence="2" type="ORF">FA15DRAFT_584943</name>
</gene>
<protein>
    <recommendedName>
        <fullName evidence="4">Protein FRA10AC1</fullName>
    </recommendedName>
</protein>
<evidence type="ECO:0000256" key="1">
    <source>
        <dbReference type="SAM" id="MobiDB-lite"/>
    </source>
</evidence>
<dbReference type="OrthoDB" id="197967at2759"/>
<feature type="compositionally biased region" description="Basic residues" evidence="1">
    <location>
        <begin position="209"/>
        <end position="228"/>
    </location>
</feature>
<dbReference type="Proteomes" id="UP000307440">
    <property type="component" value="Unassembled WGS sequence"/>
</dbReference>
<dbReference type="InterPro" id="IPR019129">
    <property type="entry name" value="Folate-sensitive_fs_Fra10Ac1"/>
</dbReference>
<proteinExistence type="predicted"/>
<dbReference type="STRING" id="230819.A0A5C3L653"/>
<sequence>PQHPPTRTRFLREDPGDDSTEGSRNAQDWDEQLAAKYYDSLYREFAICDLKHFKSGNFSLRWRTEEEVLEGTGETTCANSRCEFHHGPSKYRSIETPALTTLELPFAYIEHGESKSALVKVVLCAGCVSKLMWKRRKEKEAEQASLGVTQDGESNTNSKGKGEEIASDVEDIPHTKQGSQDPRPSRSTKDTSKRHKDRRQRDASEEHGRRRRHSRSRSPRRRSTKHRE</sequence>
<evidence type="ECO:0000313" key="3">
    <source>
        <dbReference type="Proteomes" id="UP000307440"/>
    </source>
</evidence>
<reference evidence="2 3" key="1">
    <citation type="journal article" date="2019" name="Nat. Ecol. Evol.">
        <title>Megaphylogeny resolves global patterns of mushroom evolution.</title>
        <authorList>
            <person name="Varga T."/>
            <person name="Krizsan K."/>
            <person name="Foldi C."/>
            <person name="Dima B."/>
            <person name="Sanchez-Garcia M."/>
            <person name="Sanchez-Ramirez S."/>
            <person name="Szollosi G.J."/>
            <person name="Szarkandi J.G."/>
            <person name="Papp V."/>
            <person name="Albert L."/>
            <person name="Andreopoulos W."/>
            <person name="Angelini C."/>
            <person name="Antonin V."/>
            <person name="Barry K.W."/>
            <person name="Bougher N.L."/>
            <person name="Buchanan P."/>
            <person name="Buyck B."/>
            <person name="Bense V."/>
            <person name="Catcheside P."/>
            <person name="Chovatia M."/>
            <person name="Cooper J."/>
            <person name="Damon W."/>
            <person name="Desjardin D."/>
            <person name="Finy P."/>
            <person name="Geml J."/>
            <person name="Haridas S."/>
            <person name="Hughes K."/>
            <person name="Justo A."/>
            <person name="Karasinski D."/>
            <person name="Kautmanova I."/>
            <person name="Kiss B."/>
            <person name="Kocsube S."/>
            <person name="Kotiranta H."/>
            <person name="LaButti K.M."/>
            <person name="Lechner B.E."/>
            <person name="Liimatainen K."/>
            <person name="Lipzen A."/>
            <person name="Lukacs Z."/>
            <person name="Mihaltcheva S."/>
            <person name="Morgado L.N."/>
            <person name="Niskanen T."/>
            <person name="Noordeloos M.E."/>
            <person name="Ohm R.A."/>
            <person name="Ortiz-Santana B."/>
            <person name="Ovrebo C."/>
            <person name="Racz N."/>
            <person name="Riley R."/>
            <person name="Savchenko A."/>
            <person name="Shiryaev A."/>
            <person name="Soop K."/>
            <person name="Spirin V."/>
            <person name="Szebenyi C."/>
            <person name="Tomsovsky M."/>
            <person name="Tulloss R.E."/>
            <person name="Uehling J."/>
            <person name="Grigoriev I.V."/>
            <person name="Vagvolgyi C."/>
            <person name="Papp T."/>
            <person name="Martin F.M."/>
            <person name="Miettinen O."/>
            <person name="Hibbett D.S."/>
            <person name="Nagy L.G."/>
        </authorList>
    </citation>
    <scope>NUCLEOTIDE SEQUENCE [LARGE SCALE GENOMIC DNA]</scope>
    <source>
        <strain evidence="2 3">CBS 121175</strain>
    </source>
</reference>
<feature type="non-terminal residue" evidence="2">
    <location>
        <position position="1"/>
    </location>
</feature>
<feature type="region of interest" description="Disordered" evidence="1">
    <location>
        <begin position="141"/>
        <end position="228"/>
    </location>
</feature>
<feature type="compositionally biased region" description="Basic and acidic residues" evidence="1">
    <location>
        <begin position="199"/>
        <end position="208"/>
    </location>
</feature>
<evidence type="ECO:0008006" key="4">
    <source>
        <dbReference type="Google" id="ProtNLM"/>
    </source>
</evidence>
<organism evidence="2 3">
    <name type="scientific">Coprinopsis marcescibilis</name>
    <name type="common">Agaric fungus</name>
    <name type="synonym">Psathyrella marcescibilis</name>
    <dbReference type="NCBI Taxonomy" id="230819"/>
    <lineage>
        <taxon>Eukaryota</taxon>
        <taxon>Fungi</taxon>
        <taxon>Dikarya</taxon>
        <taxon>Basidiomycota</taxon>
        <taxon>Agaricomycotina</taxon>
        <taxon>Agaricomycetes</taxon>
        <taxon>Agaricomycetidae</taxon>
        <taxon>Agaricales</taxon>
        <taxon>Agaricineae</taxon>
        <taxon>Psathyrellaceae</taxon>
        <taxon>Coprinopsis</taxon>
    </lineage>
</organism>
<keyword evidence="3" id="KW-1185">Reference proteome</keyword>
<dbReference type="Pfam" id="PF09725">
    <property type="entry name" value="Fra10Ac1"/>
    <property type="match status" value="1"/>
</dbReference>
<dbReference type="AlphaFoldDB" id="A0A5C3L653"/>
<dbReference type="EMBL" id="ML210158">
    <property type="protein sequence ID" value="TFK28145.1"/>
    <property type="molecule type" value="Genomic_DNA"/>
</dbReference>